<evidence type="ECO:0000313" key="9">
    <source>
        <dbReference type="EMBL" id="MCO1658316.1"/>
    </source>
</evidence>
<keyword evidence="5" id="KW-0378">Hydrolase</keyword>
<reference evidence="9" key="1">
    <citation type="submission" date="2021-04" db="EMBL/GenBank/DDBJ databases">
        <title>Pseudonocardia sp. nov., isolated from sandy soil of mangrove forest.</title>
        <authorList>
            <person name="Zan Z."/>
            <person name="Huang R."/>
            <person name="Liu W."/>
        </authorList>
    </citation>
    <scope>NUCLEOTIDE SEQUENCE</scope>
    <source>
        <strain evidence="9">S2-4</strain>
    </source>
</reference>
<evidence type="ECO:0000313" key="10">
    <source>
        <dbReference type="Proteomes" id="UP001165283"/>
    </source>
</evidence>
<dbReference type="Proteomes" id="UP001165283">
    <property type="component" value="Unassembled WGS sequence"/>
</dbReference>
<comment type="catalytic activity">
    <reaction evidence="7">
        <text>(2R)-O-phospho-3-sulfolactate + H2O = (2R)-3-sulfolactate + phosphate</text>
        <dbReference type="Rhea" id="RHEA:23416"/>
        <dbReference type="ChEBI" id="CHEBI:15377"/>
        <dbReference type="ChEBI" id="CHEBI:15597"/>
        <dbReference type="ChEBI" id="CHEBI:43474"/>
        <dbReference type="ChEBI" id="CHEBI:58738"/>
        <dbReference type="EC" id="3.1.3.71"/>
    </reaction>
</comment>
<dbReference type="Gene3D" id="3.90.1560.10">
    <property type="entry name" value="ComB-like"/>
    <property type="match status" value="1"/>
</dbReference>
<evidence type="ECO:0000256" key="7">
    <source>
        <dbReference type="ARBA" id="ARBA00033711"/>
    </source>
</evidence>
<organism evidence="9 10">
    <name type="scientific">Pseudonocardia humida</name>
    <dbReference type="NCBI Taxonomy" id="2800819"/>
    <lineage>
        <taxon>Bacteria</taxon>
        <taxon>Bacillati</taxon>
        <taxon>Actinomycetota</taxon>
        <taxon>Actinomycetes</taxon>
        <taxon>Pseudonocardiales</taxon>
        <taxon>Pseudonocardiaceae</taxon>
        <taxon>Pseudonocardia</taxon>
    </lineage>
</organism>
<keyword evidence="6" id="KW-0460">Magnesium</keyword>
<evidence type="ECO:0000256" key="6">
    <source>
        <dbReference type="ARBA" id="ARBA00022842"/>
    </source>
</evidence>
<dbReference type="InterPro" id="IPR036702">
    <property type="entry name" value="ComB-like_sf"/>
</dbReference>
<protein>
    <recommendedName>
        <fullName evidence="4">Probable 2-phosphosulfolactate phosphatase</fullName>
        <ecNumber evidence="3">3.1.3.71</ecNumber>
    </recommendedName>
</protein>
<evidence type="ECO:0000256" key="5">
    <source>
        <dbReference type="ARBA" id="ARBA00022801"/>
    </source>
</evidence>
<evidence type="ECO:0000256" key="3">
    <source>
        <dbReference type="ARBA" id="ARBA00012953"/>
    </source>
</evidence>
<dbReference type="Pfam" id="PF04029">
    <property type="entry name" value="2-ph_phosp"/>
    <property type="match status" value="1"/>
</dbReference>
<comment type="similarity">
    <text evidence="2">Belongs to the ComB family.</text>
</comment>
<accession>A0ABT1A5R6</accession>
<evidence type="ECO:0000256" key="2">
    <source>
        <dbReference type="ARBA" id="ARBA00009997"/>
    </source>
</evidence>
<dbReference type="RefSeq" id="WP_252442225.1">
    <property type="nucleotide sequence ID" value="NZ_JAGSOV010000053.1"/>
</dbReference>
<dbReference type="SUPFAM" id="SSF142823">
    <property type="entry name" value="ComB-like"/>
    <property type="match status" value="1"/>
</dbReference>
<proteinExistence type="inferred from homology"/>
<evidence type="ECO:0000256" key="8">
    <source>
        <dbReference type="SAM" id="MobiDB-lite"/>
    </source>
</evidence>
<dbReference type="EMBL" id="JAGSOV010000053">
    <property type="protein sequence ID" value="MCO1658316.1"/>
    <property type="molecule type" value="Genomic_DNA"/>
</dbReference>
<dbReference type="EC" id="3.1.3.71" evidence="3"/>
<name>A0ABT1A5R6_9PSEU</name>
<keyword evidence="10" id="KW-1185">Reference proteome</keyword>
<comment type="cofactor">
    <cofactor evidence="1">
        <name>Mg(2+)</name>
        <dbReference type="ChEBI" id="CHEBI:18420"/>
    </cofactor>
</comment>
<comment type="caution">
    <text evidence="9">The sequence shown here is derived from an EMBL/GenBank/DDBJ whole genome shotgun (WGS) entry which is preliminary data.</text>
</comment>
<feature type="compositionally biased region" description="Basic and acidic residues" evidence="8">
    <location>
        <begin position="60"/>
        <end position="72"/>
    </location>
</feature>
<evidence type="ECO:0000256" key="1">
    <source>
        <dbReference type="ARBA" id="ARBA00001946"/>
    </source>
</evidence>
<feature type="compositionally biased region" description="Low complexity" evidence="8">
    <location>
        <begin position="73"/>
        <end position="87"/>
    </location>
</feature>
<feature type="region of interest" description="Disordered" evidence="8">
    <location>
        <begin position="60"/>
        <end position="87"/>
    </location>
</feature>
<dbReference type="PANTHER" id="PTHR37311">
    <property type="entry name" value="2-PHOSPHOSULFOLACTATE PHOSPHATASE-RELATED"/>
    <property type="match status" value="1"/>
</dbReference>
<gene>
    <name evidence="9" type="ORF">KDL28_24950</name>
</gene>
<sequence length="246" mass="24489">MEPRSEHRQRGYRVRLEWGPHGVEVLAADCAVLVVVDVLSFCTSVDIAVGRGAAVLPQRDHDPAAAEAEAERAGAVPAGRRDGPGPSLRPSSLLGLAAGTTLALRSPNGATLCAAAAAAGVPLLAGCLRNAGAVAAAADRFDGPVGLVAAGERWPDGTLRVAVEDAVGAGAIAARLRDRSTEADLAAAQFAAARARGLLDVLAATSSGRELLADGYGADVALAAALDASRAVPALTGGLLAGSVRG</sequence>
<dbReference type="InterPro" id="IPR005238">
    <property type="entry name" value="ComB-like"/>
</dbReference>
<dbReference type="PANTHER" id="PTHR37311:SF1">
    <property type="entry name" value="2-PHOSPHOSULFOLACTATE PHOSPHATASE-RELATED"/>
    <property type="match status" value="1"/>
</dbReference>
<evidence type="ECO:0000256" key="4">
    <source>
        <dbReference type="ARBA" id="ARBA00021948"/>
    </source>
</evidence>